<dbReference type="CDD" id="cd03241">
    <property type="entry name" value="ABC_RecN"/>
    <property type="match status" value="2"/>
</dbReference>
<evidence type="ECO:0000256" key="4">
    <source>
        <dbReference type="ARBA" id="ARBA00022763"/>
    </source>
</evidence>
<keyword evidence="9" id="KW-0175">Coiled coil</keyword>
<dbReference type="OrthoDB" id="9806954at2"/>
<dbReference type="InterPro" id="IPR027417">
    <property type="entry name" value="P-loop_NTPase"/>
</dbReference>
<keyword evidence="5" id="KW-0067">ATP-binding</keyword>
<dbReference type="Pfam" id="PF13476">
    <property type="entry name" value="AAA_23"/>
    <property type="match status" value="1"/>
</dbReference>
<dbReference type="AlphaFoldDB" id="A0A379C443"/>
<organism evidence="11 12">
    <name type="scientific">Peptoniphilus lacrimalis</name>
    <dbReference type="NCBI Taxonomy" id="33031"/>
    <lineage>
        <taxon>Bacteria</taxon>
        <taxon>Bacillati</taxon>
        <taxon>Bacillota</taxon>
        <taxon>Tissierellia</taxon>
        <taxon>Tissierellales</taxon>
        <taxon>Peptoniphilaceae</taxon>
        <taxon>Peptoniphilus</taxon>
    </lineage>
</organism>
<evidence type="ECO:0000313" key="11">
    <source>
        <dbReference type="EMBL" id="SUB57040.1"/>
    </source>
</evidence>
<dbReference type="GO" id="GO:0016887">
    <property type="term" value="F:ATP hydrolysis activity"/>
    <property type="evidence" value="ECO:0007669"/>
    <property type="project" value="InterPro"/>
</dbReference>
<evidence type="ECO:0000256" key="2">
    <source>
        <dbReference type="ARBA" id="ARBA00021315"/>
    </source>
</evidence>
<evidence type="ECO:0000313" key="12">
    <source>
        <dbReference type="Proteomes" id="UP000255517"/>
    </source>
</evidence>
<dbReference type="Gene3D" id="3.40.50.300">
    <property type="entry name" value="P-loop containing nucleotide triphosphate hydrolases"/>
    <property type="match status" value="2"/>
</dbReference>
<keyword evidence="4 8" id="KW-0227">DNA damage</keyword>
<protein>
    <recommendedName>
        <fullName evidence="2 8">DNA repair protein RecN</fullName>
    </recommendedName>
    <alternativeName>
        <fullName evidence="7 8">Recombination protein N</fullName>
    </alternativeName>
</protein>
<dbReference type="GO" id="GO:0009432">
    <property type="term" value="P:SOS response"/>
    <property type="evidence" value="ECO:0007669"/>
    <property type="project" value="TreeGrafter"/>
</dbReference>
<dbReference type="NCBIfam" id="TIGR00634">
    <property type="entry name" value="recN"/>
    <property type="match status" value="1"/>
</dbReference>
<name>A0A379C443_9FIRM</name>
<gene>
    <name evidence="11" type="primary">recN</name>
    <name evidence="11" type="ORF">NCTC13149_00855</name>
</gene>
<evidence type="ECO:0000256" key="1">
    <source>
        <dbReference type="ARBA" id="ARBA00009441"/>
    </source>
</evidence>
<dbReference type="Proteomes" id="UP000255517">
    <property type="component" value="Unassembled WGS sequence"/>
</dbReference>
<dbReference type="GO" id="GO:0005524">
    <property type="term" value="F:ATP binding"/>
    <property type="evidence" value="ECO:0007669"/>
    <property type="project" value="UniProtKB-KW"/>
</dbReference>
<dbReference type="PANTHER" id="PTHR11059:SF0">
    <property type="entry name" value="DNA REPAIR PROTEIN RECN"/>
    <property type="match status" value="1"/>
</dbReference>
<keyword evidence="3" id="KW-0547">Nucleotide-binding</keyword>
<evidence type="ECO:0000259" key="10">
    <source>
        <dbReference type="Pfam" id="PF13476"/>
    </source>
</evidence>
<feature type="domain" description="Rad50/SbcC-type AAA" evidence="10">
    <location>
        <begin position="5"/>
        <end position="200"/>
    </location>
</feature>
<evidence type="ECO:0000256" key="9">
    <source>
        <dbReference type="SAM" id="Coils"/>
    </source>
</evidence>
<dbReference type="InterPro" id="IPR038729">
    <property type="entry name" value="Rad50/SbcC_AAA"/>
</dbReference>
<dbReference type="RefSeq" id="WP_019034510.1">
    <property type="nucleotide sequence ID" value="NZ_UGSZ01000001.1"/>
</dbReference>
<comment type="function">
    <text evidence="8">May be involved in recombinational repair of damaged DNA.</text>
</comment>
<dbReference type="STRING" id="1122949.GCA_000378725_00598"/>
<comment type="similarity">
    <text evidence="1 8">Belongs to the RecN family.</text>
</comment>
<keyword evidence="6 8" id="KW-0234">DNA repair</keyword>
<dbReference type="FunFam" id="3.40.50.300:FF:000356">
    <property type="entry name" value="DNA repair protein RecN"/>
    <property type="match status" value="1"/>
</dbReference>
<dbReference type="GO" id="GO:0006310">
    <property type="term" value="P:DNA recombination"/>
    <property type="evidence" value="ECO:0007669"/>
    <property type="project" value="InterPro"/>
</dbReference>
<dbReference type="PANTHER" id="PTHR11059">
    <property type="entry name" value="DNA REPAIR PROTEIN RECN"/>
    <property type="match status" value="1"/>
</dbReference>
<dbReference type="GO" id="GO:0006302">
    <property type="term" value="P:double-strand break repair"/>
    <property type="evidence" value="ECO:0007669"/>
    <property type="project" value="InterPro"/>
</dbReference>
<evidence type="ECO:0000256" key="8">
    <source>
        <dbReference type="PIRNR" id="PIRNR003128"/>
    </source>
</evidence>
<proteinExistence type="inferred from homology"/>
<dbReference type="InterPro" id="IPR004604">
    <property type="entry name" value="DNA_recomb/repair_RecN"/>
</dbReference>
<feature type="coiled-coil region" evidence="9">
    <location>
        <begin position="262"/>
        <end position="292"/>
    </location>
</feature>
<feature type="coiled-coil region" evidence="9">
    <location>
        <begin position="328"/>
        <end position="398"/>
    </location>
</feature>
<reference evidence="11 12" key="1">
    <citation type="submission" date="2018-06" db="EMBL/GenBank/DDBJ databases">
        <authorList>
            <consortium name="Pathogen Informatics"/>
            <person name="Doyle S."/>
        </authorList>
    </citation>
    <scope>NUCLEOTIDE SEQUENCE [LARGE SCALE GENOMIC DNA]</scope>
    <source>
        <strain evidence="11 12">NCTC13149</strain>
    </source>
</reference>
<dbReference type="EMBL" id="UGSZ01000001">
    <property type="protein sequence ID" value="SUB57040.1"/>
    <property type="molecule type" value="Genomic_DNA"/>
</dbReference>
<evidence type="ECO:0000256" key="6">
    <source>
        <dbReference type="ARBA" id="ARBA00023204"/>
    </source>
</evidence>
<dbReference type="PIRSF" id="PIRSF003128">
    <property type="entry name" value="RecN"/>
    <property type="match status" value="1"/>
</dbReference>
<sequence>MLLELNIENYAIIEDMKINFQKGLNVITGETGSGKSIIIDALGMVLGGRANKDVIKAGKDFCHIEAIFTTYDKDIKDLLESMGIEVDDYLIITKDISKNGPSITRINNRVITSSNLLKIIPKIIDVFAQHESISLMNHDNQRNLLDDFCDNKHKENLLLLKNLVHEINEIKKDYENKLDSSTNKDREIDILNYQINEINEANLTSYDDKELEEDYLKLNNVTSTAEALSKTINILKSNYEGFNVEDGLDSAIGEVNSILKYNNELKDDYDELEDVRFRLKELINSIESYMNNLNFDGQKLHELESRLDLVNRLKSKYGKSIDEIDIFLESTQKRLDFLLNSEKNLEQLKKIIQEKEEKALYLAQNISQERGKLAEDLRKKISNELEELNIKNAKFKVSLSPKKLSYDGIDNVEFLISSNLGEEYKPISKIASGGEMSRIMLAFKSIIANKDNIETLIFDEIDTGISGKTAQIVGNKIKKLSKDRQVIVISHLPQIISLANCHFLIEKEIKNKKTISKIKMLNQDERVMELARLVGGINITDAAINAAKEMLGVKH</sequence>
<accession>A0A379C443</accession>
<dbReference type="GO" id="GO:0043590">
    <property type="term" value="C:bacterial nucleoid"/>
    <property type="evidence" value="ECO:0007669"/>
    <property type="project" value="TreeGrafter"/>
</dbReference>
<evidence type="ECO:0000256" key="3">
    <source>
        <dbReference type="ARBA" id="ARBA00022741"/>
    </source>
</evidence>
<evidence type="ECO:0000256" key="5">
    <source>
        <dbReference type="ARBA" id="ARBA00022840"/>
    </source>
</evidence>
<dbReference type="SUPFAM" id="SSF52540">
    <property type="entry name" value="P-loop containing nucleoside triphosphate hydrolases"/>
    <property type="match status" value="1"/>
</dbReference>
<evidence type="ECO:0000256" key="7">
    <source>
        <dbReference type="ARBA" id="ARBA00033408"/>
    </source>
</evidence>